<name>A0A078ALB2_STYLE</name>
<reference evidence="1 2" key="1">
    <citation type="submission" date="2014-06" db="EMBL/GenBank/DDBJ databases">
        <authorList>
            <person name="Swart Estienne"/>
        </authorList>
    </citation>
    <scope>NUCLEOTIDE SEQUENCE [LARGE SCALE GENOMIC DNA]</scope>
    <source>
        <strain evidence="1 2">130c</strain>
    </source>
</reference>
<keyword evidence="2" id="KW-1185">Reference proteome</keyword>
<dbReference type="AlphaFoldDB" id="A0A078ALB2"/>
<accession>A0A078ALB2</accession>
<dbReference type="InParanoid" id="A0A078ALB2"/>
<evidence type="ECO:0000313" key="1">
    <source>
        <dbReference type="EMBL" id="CDW82994.1"/>
    </source>
</evidence>
<sequence>MPLLSDNESQYQQLKISVKNGIGRDIAINKYFQPPLNYQNTFNKATKFMNIVTMNQIDQEVQQKASLKKLIEQKITYNHKPIAIKNFEKYVKSRNSIFHCNIENNINSDRIREPQYLQKFQDSYQQNLFQVNKSEKHTSQTSSQRQVQQQINYNNILDLGATFEKIMNQRKNINLKSQDKLDQMQNKTVFKKFIKRQPKQSTQSQADLEKLQLRFANPYNDQTTSQYTFLQQKRSYFLLEQRANIIDSITNRKISEQPPVAINQKLQNLFPRQNIVDNEQYRDRIIKSPKDHIINSEIILSPNSKKRASKISSTQKLDSIFQDNNAFAISPWDNHHDNYINYQF</sequence>
<proteinExistence type="predicted"/>
<dbReference type="Proteomes" id="UP000039865">
    <property type="component" value="Unassembled WGS sequence"/>
</dbReference>
<protein>
    <submittedName>
        <fullName evidence="1">Uncharacterized protein</fullName>
    </submittedName>
</protein>
<dbReference type="EMBL" id="CCKQ01011431">
    <property type="protein sequence ID" value="CDW82994.1"/>
    <property type="molecule type" value="Genomic_DNA"/>
</dbReference>
<evidence type="ECO:0000313" key="2">
    <source>
        <dbReference type="Proteomes" id="UP000039865"/>
    </source>
</evidence>
<organism evidence="1 2">
    <name type="scientific">Stylonychia lemnae</name>
    <name type="common">Ciliate</name>
    <dbReference type="NCBI Taxonomy" id="5949"/>
    <lineage>
        <taxon>Eukaryota</taxon>
        <taxon>Sar</taxon>
        <taxon>Alveolata</taxon>
        <taxon>Ciliophora</taxon>
        <taxon>Intramacronucleata</taxon>
        <taxon>Spirotrichea</taxon>
        <taxon>Stichotrichia</taxon>
        <taxon>Sporadotrichida</taxon>
        <taxon>Oxytrichidae</taxon>
        <taxon>Stylonychinae</taxon>
        <taxon>Stylonychia</taxon>
    </lineage>
</organism>
<gene>
    <name evidence="1" type="primary">Contig1330.g1458</name>
    <name evidence="1" type="ORF">STYLEM_12033</name>
</gene>